<dbReference type="AlphaFoldDB" id="A0A956LX63"/>
<evidence type="ECO:0000256" key="1">
    <source>
        <dbReference type="SAM" id="MobiDB-lite"/>
    </source>
</evidence>
<accession>A0A956LX63</accession>
<name>A0A956LX63_UNCEI</name>
<evidence type="ECO:0000313" key="2">
    <source>
        <dbReference type="EMBL" id="MCA9726202.1"/>
    </source>
</evidence>
<proteinExistence type="predicted"/>
<sequence>MSSRDPHDPLPEIPGWKCERFLLGELDEAEMKRIRDRASRDERLRERLHQLELSNREILAAYPPRQSSRQVRDRLRRAESEGRPSTGGGTRFVLRTLLSPKTLIPIGAVAATVLALLLLPHPNPTEGPPLPEVTRIKGPAAELHLYRKTAESSEELTDGAAAAEHDMVLLEYRTSAPAFGVILSLDGRGTVTHHLPEEGSVAIALEQGGGHFLEHAYELDDAPRWEVFFLVTAPSPFPLDRVERAMRKSWSEAQNFVRSPGVDDSLPALDLPTDLRIVRLTLNKDSSDGQ</sequence>
<reference evidence="2" key="1">
    <citation type="submission" date="2020-04" db="EMBL/GenBank/DDBJ databases">
        <authorList>
            <person name="Zhang T."/>
        </authorList>
    </citation>
    <scope>NUCLEOTIDE SEQUENCE</scope>
    <source>
        <strain evidence="2">HKST-UBA01</strain>
    </source>
</reference>
<organism evidence="2 3">
    <name type="scientific">Eiseniibacteriota bacterium</name>
    <dbReference type="NCBI Taxonomy" id="2212470"/>
    <lineage>
        <taxon>Bacteria</taxon>
        <taxon>Candidatus Eiseniibacteriota</taxon>
    </lineage>
</organism>
<reference evidence="2" key="2">
    <citation type="journal article" date="2021" name="Microbiome">
        <title>Successional dynamics and alternative stable states in a saline activated sludge microbial community over 9 years.</title>
        <authorList>
            <person name="Wang Y."/>
            <person name="Ye J."/>
            <person name="Ju F."/>
            <person name="Liu L."/>
            <person name="Boyd J.A."/>
            <person name="Deng Y."/>
            <person name="Parks D.H."/>
            <person name="Jiang X."/>
            <person name="Yin X."/>
            <person name="Woodcroft B.J."/>
            <person name="Tyson G.W."/>
            <person name="Hugenholtz P."/>
            <person name="Polz M.F."/>
            <person name="Zhang T."/>
        </authorList>
    </citation>
    <scope>NUCLEOTIDE SEQUENCE</scope>
    <source>
        <strain evidence="2">HKST-UBA01</strain>
    </source>
</reference>
<comment type="caution">
    <text evidence="2">The sequence shown here is derived from an EMBL/GenBank/DDBJ whole genome shotgun (WGS) entry which is preliminary data.</text>
</comment>
<evidence type="ECO:0000313" key="3">
    <source>
        <dbReference type="Proteomes" id="UP000697710"/>
    </source>
</evidence>
<gene>
    <name evidence="2" type="ORF">KC729_00860</name>
</gene>
<evidence type="ECO:0008006" key="4">
    <source>
        <dbReference type="Google" id="ProtNLM"/>
    </source>
</evidence>
<protein>
    <recommendedName>
        <fullName evidence="4">ActD-like protein</fullName>
    </recommendedName>
</protein>
<dbReference type="Proteomes" id="UP000697710">
    <property type="component" value="Unassembled WGS sequence"/>
</dbReference>
<dbReference type="EMBL" id="JAGQHR010000010">
    <property type="protein sequence ID" value="MCA9726202.1"/>
    <property type="molecule type" value="Genomic_DNA"/>
</dbReference>
<feature type="region of interest" description="Disordered" evidence="1">
    <location>
        <begin position="63"/>
        <end position="89"/>
    </location>
</feature>
<feature type="compositionally biased region" description="Basic and acidic residues" evidence="1">
    <location>
        <begin position="70"/>
        <end position="82"/>
    </location>
</feature>